<evidence type="ECO:0000313" key="2">
    <source>
        <dbReference type="Proteomes" id="UP000605970"/>
    </source>
</evidence>
<name>A0A8S9ZHZ9_9BILA</name>
<dbReference type="Proteomes" id="UP000605970">
    <property type="component" value="Unassembled WGS sequence"/>
</dbReference>
<dbReference type="EMBL" id="JABEBT010000091">
    <property type="protein sequence ID" value="KAF7632862.1"/>
    <property type="molecule type" value="Genomic_DNA"/>
</dbReference>
<protein>
    <submittedName>
        <fullName evidence="1">Uncharacterized protein</fullName>
    </submittedName>
</protein>
<gene>
    <name evidence="1" type="ORF">Mgra_00007721</name>
</gene>
<proteinExistence type="predicted"/>
<accession>A0A8S9ZHZ9</accession>
<comment type="caution">
    <text evidence="1">The sequence shown here is derived from an EMBL/GenBank/DDBJ whole genome shotgun (WGS) entry which is preliminary data.</text>
</comment>
<keyword evidence="2" id="KW-1185">Reference proteome</keyword>
<dbReference type="AlphaFoldDB" id="A0A8S9ZHZ9"/>
<sequence length="159" mass="19028">MEIRYSNSKSVIATKQLTMLNRESSKKDKNFGGRMDFLDLSDDFQSIKDKIMSLYKDEDDEFMKEIFLFIFAPSLEDILETFITDLKIFAKRELLNIQRFTHIYLLLVAMLPQLNIISRSQVNYGLDFEEFCCNDFRHIKWEFVFCLRSYIVMNKIKLK</sequence>
<reference evidence="1" key="1">
    <citation type="journal article" date="2020" name="Ecol. Evol.">
        <title>Genome structure and content of the rice root-knot nematode (Meloidogyne graminicola).</title>
        <authorList>
            <person name="Phan N.T."/>
            <person name="Danchin E.G.J."/>
            <person name="Klopp C."/>
            <person name="Perfus-Barbeoch L."/>
            <person name="Kozlowski D.K."/>
            <person name="Koutsovoulos G.D."/>
            <person name="Lopez-Roques C."/>
            <person name="Bouchez O."/>
            <person name="Zahm M."/>
            <person name="Besnard G."/>
            <person name="Bellafiore S."/>
        </authorList>
    </citation>
    <scope>NUCLEOTIDE SEQUENCE</scope>
    <source>
        <strain evidence="1">VN-18</strain>
    </source>
</reference>
<organism evidence="1 2">
    <name type="scientific">Meloidogyne graminicola</name>
    <dbReference type="NCBI Taxonomy" id="189291"/>
    <lineage>
        <taxon>Eukaryota</taxon>
        <taxon>Metazoa</taxon>
        <taxon>Ecdysozoa</taxon>
        <taxon>Nematoda</taxon>
        <taxon>Chromadorea</taxon>
        <taxon>Rhabditida</taxon>
        <taxon>Tylenchina</taxon>
        <taxon>Tylenchomorpha</taxon>
        <taxon>Tylenchoidea</taxon>
        <taxon>Meloidogynidae</taxon>
        <taxon>Meloidogyninae</taxon>
        <taxon>Meloidogyne</taxon>
    </lineage>
</organism>
<evidence type="ECO:0000313" key="1">
    <source>
        <dbReference type="EMBL" id="KAF7632862.1"/>
    </source>
</evidence>